<dbReference type="Gene3D" id="1.10.10.1320">
    <property type="entry name" value="Anti-sigma factor, zinc-finger domain"/>
    <property type="match status" value="1"/>
</dbReference>
<dbReference type="InterPro" id="IPR014710">
    <property type="entry name" value="RmlC-like_jellyroll"/>
</dbReference>
<dbReference type="Gene3D" id="2.60.120.10">
    <property type="entry name" value="Jelly Rolls"/>
    <property type="match status" value="1"/>
</dbReference>
<dbReference type="Pfam" id="PF13490">
    <property type="entry name" value="zf-HC2"/>
    <property type="match status" value="1"/>
</dbReference>
<dbReference type="Pfam" id="PF12973">
    <property type="entry name" value="Cupin_7"/>
    <property type="match status" value="1"/>
</dbReference>
<reference evidence="3 4" key="1">
    <citation type="submission" date="2019-03" db="EMBL/GenBank/DDBJ databases">
        <title>Ramlibacter henchirensis DSM 14656, whole genome shotgun sequence.</title>
        <authorList>
            <person name="Zhang X."/>
            <person name="Feng G."/>
            <person name="Zhu H."/>
        </authorList>
    </citation>
    <scope>NUCLEOTIDE SEQUENCE [LARGE SCALE GENOMIC DNA]</scope>
    <source>
        <strain evidence="3 4">DSM 14656</strain>
    </source>
</reference>
<evidence type="ECO:0008006" key="5">
    <source>
        <dbReference type="Google" id="ProtNLM"/>
    </source>
</evidence>
<accession>A0A4Z0BNT8</accession>
<dbReference type="InterPro" id="IPR011051">
    <property type="entry name" value="RmlC_Cupin_sf"/>
</dbReference>
<evidence type="ECO:0000313" key="4">
    <source>
        <dbReference type="Proteomes" id="UP000298180"/>
    </source>
</evidence>
<dbReference type="InterPro" id="IPR041916">
    <property type="entry name" value="Anti_sigma_zinc_sf"/>
</dbReference>
<dbReference type="RefSeq" id="WP_135265312.1">
    <property type="nucleotide sequence ID" value="NZ_SMLM01000003.1"/>
</dbReference>
<protein>
    <recommendedName>
        <fullName evidence="5">ChrR-like cupin domain-containing protein</fullName>
    </recommendedName>
</protein>
<dbReference type="OrthoDB" id="345639at2"/>
<dbReference type="InterPro" id="IPR025979">
    <property type="entry name" value="ChrR-like_cupin_dom"/>
</dbReference>
<sequence>MSSRPNTAACERAEHVSAYALQMLPPHEVAEFEAHIGSCPHCRRELDRLSPAVNALLSWRTDVLRPVSPLQVQLARRLAAETGGQVVLPAARQWTEPEWVEVAPGISCKLLATDDERRRVSMLVRLAPGAEYPPHTHSGVEELHLLDGELWIDERKLYPGDFNRAEPGTGDKRVWSETGCTCVLITGQDDLLG</sequence>
<feature type="domain" description="Putative zinc-finger" evidence="2">
    <location>
        <begin position="14"/>
        <end position="43"/>
    </location>
</feature>
<keyword evidence="4" id="KW-1185">Reference proteome</keyword>
<dbReference type="SUPFAM" id="SSF51182">
    <property type="entry name" value="RmlC-like cupins"/>
    <property type="match status" value="1"/>
</dbReference>
<dbReference type="Proteomes" id="UP000298180">
    <property type="component" value="Unassembled WGS sequence"/>
</dbReference>
<evidence type="ECO:0000259" key="2">
    <source>
        <dbReference type="Pfam" id="PF13490"/>
    </source>
</evidence>
<dbReference type="InterPro" id="IPR027383">
    <property type="entry name" value="Znf_put"/>
</dbReference>
<proteinExistence type="predicted"/>
<comment type="caution">
    <text evidence="3">The sequence shown here is derived from an EMBL/GenBank/DDBJ whole genome shotgun (WGS) entry which is preliminary data.</text>
</comment>
<feature type="domain" description="ChrR-like cupin" evidence="1">
    <location>
        <begin position="94"/>
        <end position="188"/>
    </location>
</feature>
<gene>
    <name evidence="3" type="ORF">EZ313_21355</name>
</gene>
<evidence type="ECO:0000313" key="3">
    <source>
        <dbReference type="EMBL" id="TFZ00976.1"/>
    </source>
</evidence>
<dbReference type="AlphaFoldDB" id="A0A4Z0BNT8"/>
<dbReference type="EMBL" id="SMLM01000003">
    <property type="protein sequence ID" value="TFZ00976.1"/>
    <property type="molecule type" value="Genomic_DNA"/>
</dbReference>
<name>A0A4Z0BNT8_9BURK</name>
<organism evidence="3 4">
    <name type="scientific">Ramlibacter henchirensis</name>
    <dbReference type="NCBI Taxonomy" id="204072"/>
    <lineage>
        <taxon>Bacteria</taxon>
        <taxon>Pseudomonadati</taxon>
        <taxon>Pseudomonadota</taxon>
        <taxon>Betaproteobacteria</taxon>
        <taxon>Burkholderiales</taxon>
        <taxon>Comamonadaceae</taxon>
        <taxon>Ramlibacter</taxon>
    </lineage>
</organism>
<evidence type="ECO:0000259" key="1">
    <source>
        <dbReference type="Pfam" id="PF12973"/>
    </source>
</evidence>